<accession>A0A5B7HZX5</accession>
<reference evidence="2 3" key="1">
    <citation type="submission" date="2019-05" db="EMBL/GenBank/DDBJ databases">
        <title>Another draft genome of Portunus trituberculatus and its Hox gene families provides insights of decapod evolution.</title>
        <authorList>
            <person name="Jeong J.-H."/>
            <person name="Song I."/>
            <person name="Kim S."/>
            <person name="Choi T."/>
            <person name="Kim D."/>
            <person name="Ryu S."/>
            <person name="Kim W."/>
        </authorList>
    </citation>
    <scope>NUCLEOTIDE SEQUENCE [LARGE SCALE GENOMIC DNA]</scope>
    <source>
        <tissue evidence="2">Muscle</tissue>
    </source>
</reference>
<proteinExistence type="predicted"/>
<dbReference type="Proteomes" id="UP000324222">
    <property type="component" value="Unassembled WGS sequence"/>
</dbReference>
<evidence type="ECO:0000313" key="2">
    <source>
        <dbReference type="EMBL" id="MPC75553.1"/>
    </source>
</evidence>
<feature type="region of interest" description="Disordered" evidence="1">
    <location>
        <begin position="1"/>
        <end position="44"/>
    </location>
</feature>
<sequence length="128" mass="14414">MVLETLKRRRSNGGRGGRRRRRRLVARYSPAGRRGNKGTTKERIGHHVRKTNLPAAQRWPGLHCTYEQAPYAPRTSSSAVLVAAARSKKGLLNVVASALRACGELSYLWIRSRAKKEIREDFISSFAK</sequence>
<evidence type="ECO:0000256" key="1">
    <source>
        <dbReference type="SAM" id="MobiDB-lite"/>
    </source>
</evidence>
<organism evidence="2 3">
    <name type="scientific">Portunus trituberculatus</name>
    <name type="common">Swimming crab</name>
    <name type="synonym">Neptunus trituberculatus</name>
    <dbReference type="NCBI Taxonomy" id="210409"/>
    <lineage>
        <taxon>Eukaryota</taxon>
        <taxon>Metazoa</taxon>
        <taxon>Ecdysozoa</taxon>
        <taxon>Arthropoda</taxon>
        <taxon>Crustacea</taxon>
        <taxon>Multicrustacea</taxon>
        <taxon>Malacostraca</taxon>
        <taxon>Eumalacostraca</taxon>
        <taxon>Eucarida</taxon>
        <taxon>Decapoda</taxon>
        <taxon>Pleocyemata</taxon>
        <taxon>Brachyura</taxon>
        <taxon>Eubrachyura</taxon>
        <taxon>Portunoidea</taxon>
        <taxon>Portunidae</taxon>
        <taxon>Portuninae</taxon>
        <taxon>Portunus</taxon>
    </lineage>
</organism>
<gene>
    <name evidence="2" type="ORF">E2C01_069943</name>
</gene>
<name>A0A5B7HZX5_PORTR</name>
<keyword evidence="3" id="KW-1185">Reference proteome</keyword>
<comment type="caution">
    <text evidence="2">The sequence shown here is derived from an EMBL/GenBank/DDBJ whole genome shotgun (WGS) entry which is preliminary data.</text>
</comment>
<feature type="compositionally biased region" description="Basic residues" evidence="1">
    <location>
        <begin position="7"/>
        <end position="25"/>
    </location>
</feature>
<evidence type="ECO:0000313" key="3">
    <source>
        <dbReference type="Proteomes" id="UP000324222"/>
    </source>
</evidence>
<dbReference type="EMBL" id="VSRR010041388">
    <property type="protein sequence ID" value="MPC75553.1"/>
    <property type="molecule type" value="Genomic_DNA"/>
</dbReference>
<dbReference type="AlphaFoldDB" id="A0A5B7HZX5"/>
<protein>
    <submittedName>
        <fullName evidence="2">Uncharacterized protein</fullName>
    </submittedName>
</protein>